<dbReference type="InterPro" id="IPR018086">
    <property type="entry name" value="NADH_UbQ_OxRdtase_su1_CS"/>
</dbReference>
<organism evidence="6 7">
    <name type="scientific">Vibrio xiamenensis</name>
    <dbReference type="NCBI Taxonomy" id="861298"/>
    <lineage>
        <taxon>Bacteria</taxon>
        <taxon>Pseudomonadati</taxon>
        <taxon>Pseudomonadota</taxon>
        <taxon>Gammaproteobacteria</taxon>
        <taxon>Vibrionales</taxon>
        <taxon>Vibrionaceae</taxon>
        <taxon>Vibrio</taxon>
    </lineage>
</organism>
<dbReference type="AlphaFoldDB" id="A0A1G8CRP9"/>
<dbReference type="InterPro" id="IPR001694">
    <property type="entry name" value="NADH_UbQ_OxRdtase_su1/FPO"/>
</dbReference>
<proteinExistence type="predicted"/>
<evidence type="ECO:0000256" key="2">
    <source>
        <dbReference type="ARBA" id="ARBA00022692"/>
    </source>
</evidence>
<name>A0A1G8CRP9_9VIBR</name>
<evidence type="ECO:0000256" key="1">
    <source>
        <dbReference type="ARBA" id="ARBA00004141"/>
    </source>
</evidence>
<feature type="transmembrane region" description="Helical" evidence="5">
    <location>
        <begin position="295"/>
        <end position="315"/>
    </location>
</feature>
<dbReference type="InterPro" id="IPR052561">
    <property type="entry name" value="ComplexI_Subunit1"/>
</dbReference>
<feature type="transmembrane region" description="Helical" evidence="5">
    <location>
        <begin position="231"/>
        <end position="251"/>
    </location>
</feature>
<keyword evidence="3 5" id="KW-1133">Transmembrane helix</keyword>
<dbReference type="STRING" id="861298.SAMN04488136_11740"/>
<dbReference type="OrthoDB" id="9778499at2"/>
<feature type="transmembrane region" description="Helical" evidence="5">
    <location>
        <begin position="12"/>
        <end position="32"/>
    </location>
</feature>
<feature type="transmembrane region" description="Helical" evidence="5">
    <location>
        <begin position="257"/>
        <end position="283"/>
    </location>
</feature>
<comment type="subcellular location">
    <subcellularLocation>
        <location evidence="1">Membrane</location>
        <topology evidence="1">Multi-pass membrane protein</topology>
    </subcellularLocation>
</comment>
<sequence length="317" mass="34402">MQGIEIPSLSLIALAVTQALIMLALAPVYTGISRVIRAKMHSRQGPGIWQDYRDLFKLLRRQDVAPHPSGIVFAIAPWVLIIAMLMIAMALPAVTNHSPFPFAGDVITDIYLFAIFRFFFTLAGLDSGSMFASLGSSRELTLGVLVEPTLMLSIFTVALITDTSDLGLISTTLASQSWAFPIATIVSGVACAFVVFVEMGKLPFDIAEAEQELQEGPLTEYSGSSLGLMKIAFGLKQMVVVQLFLSIFVPFGKADHLGLLALLVAAFWLLVKLLVCFVLASVIENAMARVRYVKTHRLTWVGFGVAVAGFLLYLLGL</sequence>
<gene>
    <name evidence="6" type="ORF">SAMN04488136_11740</name>
</gene>
<dbReference type="Pfam" id="PF00146">
    <property type="entry name" value="NADHdh"/>
    <property type="match status" value="1"/>
</dbReference>
<feature type="transmembrane region" description="Helical" evidence="5">
    <location>
        <begin position="140"/>
        <end position="158"/>
    </location>
</feature>
<feature type="transmembrane region" description="Helical" evidence="5">
    <location>
        <begin position="178"/>
        <end position="197"/>
    </location>
</feature>
<dbReference type="Proteomes" id="UP000198854">
    <property type="component" value="Unassembled WGS sequence"/>
</dbReference>
<feature type="transmembrane region" description="Helical" evidence="5">
    <location>
        <begin position="110"/>
        <end position="128"/>
    </location>
</feature>
<accession>A0A1G8CRP9</accession>
<evidence type="ECO:0000313" key="6">
    <source>
        <dbReference type="EMBL" id="SDH48116.1"/>
    </source>
</evidence>
<keyword evidence="4 5" id="KW-0472">Membrane</keyword>
<dbReference type="PANTHER" id="PTHR43359:SF1">
    <property type="entry name" value="FORMATE HYDROGENLYASE SUBUNIT 4-RELATED"/>
    <property type="match status" value="1"/>
</dbReference>
<evidence type="ECO:0000256" key="4">
    <source>
        <dbReference type="ARBA" id="ARBA00023136"/>
    </source>
</evidence>
<keyword evidence="2 5" id="KW-0812">Transmembrane</keyword>
<protein>
    <submittedName>
        <fullName evidence="6">Hydrogenase-4 component C</fullName>
    </submittedName>
</protein>
<dbReference type="PROSITE" id="PS00668">
    <property type="entry name" value="COMPLEX1_ND1_2"/>
    <property type="match status" value="1"/>
</dbReference>
<feature type="transmembrane region" description="Helical" evidence="5">
    <location>
        <begin position="70"/>
        <end position="90"/>
    </location>
</feature>
<dbReference type="PANTHER" id="PTHR43359">
    <property type="entry name" value="FORMATE HYDROGENLYASE SUBUNIT 4"/>
    <property type="match status" value="1"/>
</dbReference>
<reference evidence="6 7" key="1">
    <citation type="submission" date="2016-10" db="EMBL/GenBank/DDBJ databases">
        <authorList>
            <person name="de Groot N.N."/>
        </authorList>
    </citation>
    <scope>NUCLEOTIDE SEQUENCE [LARGE SCALE GENOMIC DNA]</scope>
    <source>
        <strain evidence="6 7">CGMCC 1.10228</strain>
    </source>
</reference>
<dbReference type="EMBL" id="FNDD01000017">
    <property type="protein sequence ID" value="SDH48116.1"/>
    <property type="molecule type" value="Genomic_DNA"/>
</dbReference>
<evidence type="ECO:0000313" key="7">
    <source>
        <dbReference type="Proteomes" id="UP000198854"/>
    </source>
</evidence>
<evidence type="ECO:0000256" key="3">
    <source>
        <dbReference type="ARBA" id="ARBA00022989"/>
    </source>
</evidence>
<dbReference type="GO" id="GO:0005886">
    <property type="term" value="C:plasma membrane"/>
    <property type="evidence" value="ECO:0007669"/>
    <property type="project" value="TreeGrafter"/>
</dbReference>
<evidence type="ECO:0000256" key="5">
    <source>
        <dbReference type="SAM" id="Phobius"/>
    </source>
</evidence>
<keyword evidence="7" id="KW-1185">Reference proteome</keyword>